<dbReference type="Proteomes" id="UP001150603">
    <property type="component" value="Unassembled WGS sequence"/>
</dbReference>
<reference evidence="1" key="1">
    <citation type="submission" date="2022-07" db="EMBL/GenBank/DDBJ databases">
        <title>Phylogenomic reconstructions and comparative analyses of Kickxellomycotina fungi.</title>
        <authorList>
            <person name="Reynolds N.K."/>
            <person name="Stajich J.E."/>
            <person name="Barry K."/>
            <person name="Grigoriev I.V."/>
            <person name="Crous P."/>
            <person name="Smith M.E."/>
        </authorList>
    </citation>
    <scope>NUCLEOTIDE SEQUENCE</scope>
    <source>
        <strain evidence="1">NRRL 5244</strain>
    </source>
</reference>
<comment type="caution">
    <text evidence="1">The sequence shown here is derived from an EMBL/GenBank/DDBJ whole genome shotgun (WGS) entry which is preliminary data.</text>
</comment>
<gene>
    <name evidence="1" type="primary">FET3_3</name>
    <name evidence="1" type="ORF">FBU59_000897</name>
</gene>
<proteinExistence type="predicted"/>
<evidence type="ECO:0000313" key="2">
    <source>
        <dbReference type="Proteomes" id="UP001150603"/>
    </source>
</evidence>
<accession>A0ACC1JFT6</accession>
<sequence>MRLASCILFLVASVQAKRVVHNWDITYLNTSRGLNQAPKRGITVNGQFPLPIVEAEVGDLLVLNVHNSLDVPTSLHAHGIYQKGTNYYDGVGMFTECSIAPGSNFTYEIPLRQSGTHWIHGHTAEQNFDGLRTPLIIRDPWERFDYDDEYLFTLEDWSPWTMQQSMDFLLKPNLAGLPLNPPPHGLINGVNGTLTQPIKFKPGKTYRIRLLPMTSFPNLEFVIDDHDLILYEIDGVRTKPKTLKTIRVTPGQRASVLVKAKKTRSKNYSYHVTMNSPGTPVLAGALPFIFNGTVEYAPNAPLAPTTEIPSEEFDELTVESLRYLPAMTADRSLFMNASWGFTPNVVLYDTFDLVEFRAPKVPTMFSALTMGEMAKNPLIYGPQTNAKVFNLNEVVEIVVFSTSIAPHPFHLHGHSFQIIERGMLHDVNGTSRRTVPSRGFSPLLRDTVFLGPFQYVVIRFRANNPGVWLFHCHMDWHSPNLRSVFISAPDVMQKTLKVPQSVLDQCRIQGIPTSGNVVGRNDYNIDGAPILPALLASPPKRTV</sequence>
<dbReference type="EMBL" id="JANBPW010000315">
    <property type="protein sequence ID" value="KAJ1949978.1"/>
    <property type="molecule type" value="Genomic_DNA"/>
</dbReference>
<keyword evidence="2" id="KW-1185">Reference proteome</keyword>
<protein>
    <submittedName>
        <fullName evidence="1">Ferroxidase fet3</fullName>
    </submittedName>
</protein>
<evidence type="ECO:0000313" key="1">
    <source>
        <dbReference type="EMBL" id="KAJ1949978.1"/>
    </source>
</evidence>
<organism evidence="1 2">
    <name type="scientific">Linderina macrospora</name>
    <dbReference type="NCBI Taxonomy" id="4868"/>
    <lineage>
        <taxon>Eukaryota</taxon>
        <taxon>Fungi</taxon>
        <taxon>Fungi incertae sedis</taxon>
        <taxon>Zoopagomycota</taxon>
        <taxon>Kickxellomycotina</taxon>
        <taxon>Kickxellomycetes</taxon>
        <taxon>Kickxellales</taxon>
        <taxon>Kickxellaceae</taxon>
        <taxon>Linderina</taxon>
    </lineage>
</organism>
<name>A0ACC1JFT6_9FUNG</name>